<dbReference type="InterPro" id="IPR024283">
    <property type="entry name" value="TOC159_MAD"/>
</dbReference>
<evidence type="ECO:0000256" key="6">
    <source>
        <dbReference type="ARBA" id="ARBA00022723"/>
    </source>
</evidence>
<evidence type="ECO:0000313" key="20">
    <source>
        <dbReference type="Proteomes" id="UP001412067"/>
    </source>
</evidence>
<comment type="subcellular location">
    <subcellularLocation>
        <location evidence="15">Plastid</location>
        <location evidence="15">Chloroplast outer membrane</location>
        <topology evidence="15">Single-pass membrane protein</topology>
    </subcellularLocation>
</comment>
<evidence type="ECO:0000256" key="16">
    <source>
        <dbReference type="ARBA" id="ARBA00023775"/>
    </source>
</evidence>
<comment type="caution">
    <text evidence="19">The sequence shown here is derived from an EMBL/GenBank/DDBJ whole genome shotgun (WGS) entry which is preliminary data.</text>
</comment>
<evidence type="ECO:0000256" key="2">
    <source>
        <dbReference type="ARBA" id="ARBA00022448"/>
    </source>
</evidence>
<keyword evidence="8" id="KW-0378">Hydrolase</keyword>
<dbReference type="PANTHER" id="PTHR10903:SF64">
    <property type="entry name" value="AIG1 FAMILY PROTEIN, EXPRESSED"/>
    <property type="match status" value="1"/>
</dbReference>
<feature type="region of interest" description="Disordered" evidence="17">
    <location>
        <begin position="1"/>
        <end position="87"/>
    </location>
</feature>
<feature type="compositionally biased region" description="Basic and acidic residues" evidence="17">
    <location>
        <begin position="373"/>
        <end position="387"/>
    </location>
</feature>
<evidence type="ECO:0000256" key="1">
    <source>
        <dbReference type="ARBA" id="ARBA00001946"/>
    </source>
</evidence>
<keyword evidence="13" id="KW-0342">GTP-binding</keyword>
<comment type="cofactor">
    <cofactor evidence="1">
        <name>Mg(2+)</name>
        <dbReference type="ChEBI" id="CHEBI:18420"/>
    </cofactor>
</comment>
<feature type="compositionally biased region" description="Acidic residues" evidence="17">
    <location>
        <begin position="45"/>
        <end position="54"/>
    </location>
</feature>
<sequence length="1225" mass="134822">MDPRRASSAFPPAIRARLSTEDSSSDATFSDSDDSSGVGVGVAKEDEESYESALDDAASLRRTSMPKARITGDDEDDLEEEMFDDEDDDERILKAAVEYADLGGGFVSGKEGTLFSNNGSYEEDDIISRNEAPLIASMEEFNDEKLEMNGSGVVELEVEEDWDSVADLHDQIEAVNSGNVEQSNNHLSLGGYENFGDGFVSGKEESLFSNGGDEKDDIAGDEPPLIPSLEELQDDALENEGGCDVKLEMNGSDVVELEVEEDLDSIVSVHDQIEAVSSGAVDRSNNDSALELKDLVVESGNVGTEMNNLSGDIEATQKSLMEAVKIEAKEAEFSQAEDGSSEFKGFETNNDVDFVRDQILDLIAPTYSKAFEPRTPEECADNVKAEKGNTSSLDSEEANHTSGEILESYYPTMEISAGFLDNFEEEEDVSRAIVTQVSITENYNGCECSESESRFDSFHAAHDDGSGEEDELVISEWPVTDASLESSEIMKHILKEMEEGSSSSHSDLESSLNHLRSLDAPIILASAFEEEAETEVDGSSKELLDTSVLASLLKSPSIFSINHPTGFKSAPSFSMATRSPLSIKASSTNNEEKTLHSKVDQLRLKYLHLVRRLAHLDYDSLLNHVLSQELGKFEDDFIFSCNILVLGKTGVGKSATINSIFGKERAFTHPFQPATASVREISGVVDGVYISLIDTPGLLTSLNDRGANRKILLSVKKYIRRSPPDAVLYVDRLDAFTRDFNDVPMLRMITSVLGSSIWNNVIITLTHAASTFSDGPDGSQLCYEAVVAGRSRDIQRSIQQVAGDIRLVNTVAVVENHSSCSRNKNGEILLPDGLRWRPWLLLLCCSSKILTEVDSILESESFSAQKLFPSHGRSNLSSLLKYKVHFKPFRNQGKEDYDSDIGLDSMTIEVPEEDDDYEVQKLFNEQKSSYLLRKSKNLDSGKGGLDKNAAIAEVFEHEVNPSAVPIPLYDTLSPRSFHNENPPYPCRFLERKSQVLTRPDVFICYRDCDSDYDGVIIEESFDICRPFLYKNAFIISPVSSIASKLGENGSTVSNFSFQQVRKQMIYNPRGETKFMGLKKNKTAAGILVTFLGDTWMTGFKLEDRIFHGKKLPLVASIGIARAESDVVYAANLEFRLTEKRSSVKKLSTLSLSGLKWGDFAVGAYLQSEFSTGQNSRISVHVGLPDPNTRRISIKTSTTKQVHVALLGVFTIVLSICRSIWSGGTD</sequence>
<dbReference type="Proteomes" id="UP001412067">
    <property type="component" value="Unassembled WGS sequence"/>
</dbReference>
<evidence type="ECO:0000256" key="5">
    <source>
        <dbReference type="ARBA" id="ARBA00022692"/>
    </source>
</evidence>
<keyword evidence="7" id="KW-0547">Nucleotide-binding</keyword>
<evidence type="ECO:0000313" key="19">
    <source>
        <dbReference type="EMBL" id="KAK8960394.1"/>
    </source>
</evidence>
<keyword evidence="3" id="KW-0150">Chloroplast</keyword>
<evidence type="ECO:0000256" key="13">
    <source>
        <dbReference type="ARBA" id="ARBA00023134"/>
    </source>
</evidence>
<dbReference type="Gene3D" id="3.40.50.300">
    <property type="entry name" value="P-loop containing nucleotide triphosphate hydrolases"/>
    <property type="match status" value="1"/>
</dbReference>
<evidence type="ECO:0000256" key="10">
    <source>
        <dbReference type="ARBA" id="ARBA00022842"/>
    </source>
</evidence>
<dbReference type="EMBL" id="JBBWWR010000010">
    <property type="protein sequence ID" value="KAK8960394.1"/>
    <property type="molecule type" value="Genomic_DNA"/>
</dbReference>
<evidence type="ECO:0000256" key="7">
    <source>
        <dbReference type="ARBA" id="ARBA00022741"/>
    </source>
</evidence>
<keyword evidence="12" id="KW-1133">Transmembrane helix</keyword>
<evidence type="ECO:0000256" key="15">
    <source>
        <dbReference type="ARBA" id="ARBA00023766"/>
    </source>
</evidence>
<keyword evidence="14" id="KW-0472">Membrane</keyword>
<keyword evidence="6" id="KW-0479">Metal-binding</keyword>
<keyword evidence="11" id="KW-0653">Protein transport</keyword>
<dbReference type="Pfam" id="PF04548">
    <property type="entry name" value="AIG1"/>
    <property type="match status" value="1"/>
</dbReference>
<evidence type="ECO:0000256" key="12">
    <source>
        <dbReference type="ARBA" id="ARBA00022989"/>
    </source>
</evidence>
<gene>
    <name evidence="19" type="ORF">KSP40_PGU011648</name>
</gene>
<evidence type="ECO:0000256" key="17">
    <source>
        <dbReference type="SAM" id="MobiDB-lite"/>
    </source>
</evidence>
<dbReference type="SUPFAM" id="SSF52540">
    <property type="entry name" value="P-loop containing nucleoside triphosphate hydrolases"/>
    <property type="match status" value="1"/>
</dbReference>
<evidence type="ECO:0000256" key="11">
    <source>
        <dbReference type="ARBA" id="ARBA00022927"/>
    </source>
</evidence>
<keyword evidence="5" id="KW-0812">Transmembrane</keyword>
<feature type="compositionally biased region" description="Low complexity" evidence="17">
    <location>
        <begin position="21"/>
        <end position="30"/>
    </location>
</feature>
<feature type="region of interest" description="Disordered" evidence="17">
    <location>
        <begin position="373"/>
        <end position="400"/>
    </location>
</feature>
<name>A0ABR2M9V9_9ASPA</name>
<feature type="domain" description="AIG1-type G" evidence="18">
    <location>
        <begin position="638"/>
        <end position="871"/>
    </location>
</feature>
<evidence type="ECO:0000256" key="4">
    <source>
        <dbReference type="ARBA" id="ARBA00022640"/>
    </source>
</evidence>
<reference evidence="19 20" key="1">
    <citation type="journal article" date="2022" name="Nat. Plants">
        <title>Genomes of leafy and leafless Platanthera orchids illuminate the evolution of mycoheterotrophy.</title>
        <authorList>
            <person name="Li M.H."/>
            <person name="Liu K.W."/>
            <person name="Li Z."/>
            <person name="Lu H.C."/>
            <person name="Ye Q.L."/>
            <person name="Zhang D."/>
            <person name="Wang J.Y."/>
            <person name="Li Y.F."/>
            <person name="Zhong Z.M."/>
            <person name="Liu X."/>
            <person name="Yu X."/>
            <person name="Liu D.K."/>
            <person name="Tu X.D."/>
            <person name="Liu B."/>
            <person name="Hao Y."/>
            <person name="Liao X.Y."/>
            <person name="Jiang Y.T."/>
            <person name="Sun W.H."/>
            <person name="Chen J."/>
            <person name="Chen Y.Q."/>
            <person name="Ai Y."/>
            <person name="Zhai J.W."/>
            <person name="Wu S.S."/>
            <person name="Zhou Z."/>
            <person name="Hsiao Y.Y."/>
            <person name="Wu W.L."/>
            <person name="Chen Y.Y."/>
            <person name="Lin Y.F."/>
            <person name="Hsu J.L."/>
            <person name="Li C.Y."/>
            <person name="Wang Z.W."/>
            <person name="Zhao X."/>
            <person name="Zhong W.Y."/>
            <person name="Ma X.K."/>
            <person name="Ma L."/>
            <person name="Huang J."/>
            <person name="Chen G.Z."/>
            <person name="Huang M.Z."/>
            <person name="Huang L."/>
            <person name="Peng D.H."/>
            <person name="Luo Y.B."/>
            <person name="Zou S.Q."/>
            <person name="Chen S.P."/>
            <person name="Lan S."/>
            <person name="Tsai W.C."/>
            <person name="Van de Peer Y."/>
            <person name="Liu Z.J."/>
        </authorList>
    </citation>
    <scope>NUCLEOTIDE SEQUENCE [LARGE SCALE GENOMIC DNA]</scope>
    <source>
        <strain evidence="19">Lor288</strain>
    </source>
</reference>
<dbReference type="Pfam" id="PF11886">
    <property type="entry name" value="TOC159_MAD"/>
    <property type="match status" value="1"/>
</dbReference>
<keyword evidence="20" id="KW-1185">Reference proteome</keyword>
<keyword evidence="9" id="KW-1002">Plastid outer membrane</keyword>
<dbReference type="PANTHER" id="PTHR10903">
    <property type="entry name" value="GTPASE, IMAP FAMILY MEMBER-RELATED"/>
    <property type="match status" value="1"/>
</dbReference>
<dbReference type="InterPro" id="IPR006703">
    <property type="entry name" value="G_AIG1"/>
</dbReference>
<keyword evidence="10" id="KW-0460">Magnesium</keyword>
<proteinExistence type="inferred from homology"/>
<evidence type="ECO:0000256" key="3">
    <source>
        <dbReference type="ARBA" id="ARBA00022528"/>
    </source>
</evidence>
<evidence type="ECO:0000256" key="9">
    <source>
        <dbReference type="ARBA" id="ARBA00022805"/>
    </source>
</evidence>
<dbReference type="InterPro" id="IPR027417">
    <property type="entry name" value="P-loop_NTPase"/>
</dbReference>
<dbReference type="PROSITE" id="PS51720">
    <property type="entry name" value="G_AIG1"/>
    <property type="match status" value="1"/>
</dbReference>
<evidence type="ECO:0000256" key="14">
    <source>
        <dbReference type="ARBA" id="ARBA00023136"/>
    </source>
</evidence>
<organism evidence="19 20">
    <name type="scientific">Platanthera guangdongensis</name>
    <dbReference type="NCBI Taxonomy" id="2320717"/>
    <lineage>
        <taxon>Eukaryota</taxon>
        <taxon>Viridiplantae</taxon>
        <taxon>Streptophyta</taxon>
        <taxon>Embryophyta</taxon>
        <taxon>Tracheophyta</taxon>
        <taxon>Spermatophyta</taxon>
        <taxon>Magnoliopsida</taxon>
        <taxon>Liliopsida</taxon>
        <taxon>Asparagales</taxon>
        <taxon>Orchidaceae</taxon>
        <taxon>Orchidoideae</taxon>
        <taxon>Orchideae</taxon>
        <taxon>Orchidinae</taxon>
        <taxon>Platanthera</taxon>
    </lineage>
</organism>
<dbReference type="InterPro" id="IPR045058">
    <property type="entry name" value="GIMA/IAN/Toc"/>
</dbReference>
<keyword evidence="4" id="KW-0934">Plastid</keyword>
<keyword evidence="2" id="KW-0813">Transport</keyword>
<comment type="similarity">
    <text evidence="16">Belongs to the TRAFAC class TrmE-Era-EngA-EngB-Septin-like GTPase superfamily. AIG1/Toc34/Toc159-like paraseptin GTPase family. TOC159 subfamily.</text>
</comment>
<evidence type="ECO:0000256" key="8">
    <source>
        <dbReference type="ARBA" id="ARBA00022801"/>
    </source>
</evidence>
<protein>
    <recommendedName>
        <fullName evidence="18">AIG1-type G domain-containing protein</fullName>
    </recommendedName>
</protein>
<accession>A0ABR2M9V9</accession>
<feature type="compositionally biased region" description="Acidic residues" evidence="17">
    <location>
        <begin position="73"/>
        <end position="87"/>
    </location>
</feature>
<evidence type="ECO:0000259" key="18">
    <source>
        <dbReference type="PROSITE" id="PS51720"/>
    </source>
</evidence>